<dbReference type="Ensembl" id="ENSLLET00000035105.1">
    <property type="protein sequence ID" value="ENSLLEP00000033821.1"/>
    <property type="gene ID" value="ENSLLEG00000021390.1"/>
</dbReference>
<keyword evidence="7" id="KW-0969">Cilium</keyword>
<evidence type="ECO:0000256" key="1">
    <source>
        <dbReference type="ARBA" id="ARBA00004138"/>
    </source>
</evidence>
<evidence type="ECO:0000313" key="13">
    <source>
        <dbReference type="Proteomes" id="UP000694569"/>
    </source>
</evidence>
<evidence type="ECO:0000256" key="8">
    <source>
        <dbReference type="ARBA" id="ARBA00023273"/>
    </source>
</evidence>
<reference evidence="12" key="1">
    <citation type="submission" date="2025-08" db="UniProtKB">
        <authorList>
            <consortium name="Ensembl"/>
        </authorList>
    </citation>
    <scope>IDENTIFICATION</scope>
</reference>
<evidence type="ECO:0000256" key="9">
    <source>
        <dbReference type="ARBA" id="ARBA00031593"/>
    </source>
</evidence>
<organism evidence="12 13">
    <name type="scientific">Leptobrachium leishanense</name>
    <name type="common">Leishan spiny toad</name>
    <dbReference type="NCBI Taxonomy" id="445787"/>
    <lineage>
        <taxon>Eukaryota</taxon>
        <taxon>Metazoa</taxon>
        <taxon>Chordata</taxon>
        <taxon>Craniata</taxon>
        <taxon>Vertebrata</taxon>
        <taxon>Euteleostomi</taxon>
        <taxon>Amphibia</taxon>
        <taxon>Batrachia</taxon>
        <taxon>Anura</taxon>
        <taxon>Pelobatoidea</taxon>
        <taxon>Megophryidae</taxon>
        <taxon>Leptobrachium</taxon>
    </lineage>
</organism>
<dbReference type="PANTHER" id="PTHR21532:SF0">
    <property type="entry name" value="CILIA- AND FLAGELLA-ASSOCIATED PROTEIN 36"/>
    <property type="match status" value="1"/>
</dbReference>
<keyword evidence="6" id="KW-0175">Coiled coil</keyword>
<dbReference type="GeneTree" id="ENSGT00390000012785"/>
<keyword evidence="5" id="KW-0963">Cytoplasm</keyword>
<reference evidence="12" key="2">
    <citation type="submission" date="2025-09" db="UniProtKB">
        <authorList>
            <consortium name="Ensembl"/>
        </authorList>
    </citation>
    <scope>IDENTIFICATION</scope>
</reference>
<dbReference type="Gene3D" id="1.20.1520.10">
    <property type="entry name" value="ADP-ribosylation factor-like 2-binding protein, domain"/>
    <property type="match status" value="1"/>
</dbReference>
<dbReference type="GO" id="GO:0097546">
    <property type="term" value="C:ciliary base"/>
    <property type="evidence" value="ECO:0007669"/>
    <property type="project" value="TreeGrafter"/>
</dbReference>
<evidence type="ECO:0000256" key="6">
    <source>
        <dbReference type="ARBA" id="ARBA00023054"/>
    </source>
</evidence>
<dbReference type="InterPro" id="IPR023379">
    <property type="entry name" value="BART_dom"/>
</dbReference>
<dbReference type="Pfam" id="PF11527">
    <property type="entry name" value="ARL2_Bind_BART"/>
    <property type="match status" value="1"/>
</dbReference>
<keyword evidence="13" id="KW-1185">Reference proteome</keyword>
<dbReference type="InterPro" id="IPR042541">
    <property type="entry name" value="BART_sf"/>
</dbReference>
<dbReference type="PANTHER" id="PTHR21532">
    <property type="entry name" value="PHOSPHODIESTERASE HL"/>
    <property type="match status" value="1"/>
</dbReference>
<dbReference type="OrthoDB" id="272687at2759"/>
<feature type="region of interest" description="Disordered" evidence="10">
    <location>
        <begin position="195"/>
        <end position="218"/>
    </location>
</feature>
<proteinExistence type="inferred from homology"/>
<dbReference type="AlphaFoldDB" id="A0A8C5Q8F1"/>
<accession>A0A8C5Q8F1</accession>
<dbReference type="GO" id="GO:0005930">
    <property type="term" value="C:axoneme"/>
    <property type="evidence" value="ECO:0007669"/>
    <property type="project" value="TreeGrafter"/>
</dbReference>
<keyword evidence="8" id="KW-0966">Cell projection</keyword>
<evidence type="ECO:0000256" key="7">
    <source>
        <dbReference type="ARBA" id="ARBA00023069"/>
    </source>
</evidence>
<evidence type="ECO:0000256" key="10">
    <source>
        <dbReference type="SAM" id="MobiDB-lite"/>
    </source>
</evidence>
<evidence type="ECO:0000256" key="2">
    <source>
        <dbReference type="ARBA" id="ARBA00004496"/>
    </source>
</evidence>
<evidence type="ECO:0000256" key="4">
    <source>
        <dbReference type="ARBA" id="ARBA00021815"/>
    </source>
</evidence>
<dbReference type="InterPro" id="IPR038888">
    <property type="entry name" value="CFAP36"/>
</dbReference>
<protein>
    <recommendedName>
        <fullName evidence="4">Cilia- and flagella-associated protein 36</fullName>
    </recommendedName>
    <alternativeName>
        <fullName evidence="9">Coiled-coil domain-containing protein 104</fullName>
    </alternativeName>
</protein>
<evidence type="ECO:0000313" key="12">
    <source>
        <dbReference type="Ensembl" id="ENSLLEP00000033821.1"/>
    </source>
</evidence>
<comment type="subcellular location">
    <subcellularLocation>
        <location evidence="1">Cell projection</location>
        <location evidence="1">Cilium</location>
    </subcellularLocation>
    <subcellularLocation>
        <location evidence="2">Cytoplasm</location>
    </subcellularLocation>
</comment>
<dbReference type="Proteomes" id="UP000694569">
    <property type="component" value="Unplaced"/>
</dbReference>
<sequence>MAEDAEWVLESVLGFLGGPVWTGPVMEFVEQKCLVFDDEEENKFSYTEIHGEYKKLVENLLEGHIDEVGISEEQFQEACASPLARSAELQVCLQPVFAAEDFAVFKAMMLQKNIELQLQAIKIIQEKNGVLPDCLQNGTDLISDLEQQEIKLLTEALRLSKEEYEREQLRRTAKSADTMYPCEGPKLEIPVGHKESTHLAGETAKTPETKQQPFKADEQPKELPIVILKGVSNAEAAEAWLTQARREAGIQSSNHSLSQTEKEQLQKRAEYLKQKRDQLMERKLDGKKDLNHDMSKDEAAGSRQELTEEEIRNLEKRKRLAEKLREEVINK</sequence>
<evidence type="ECO:0000256" key="5">
    <source>
        <dbReference type="ARBA" id="ARBA00022490"/>
    </source>
</evidence>
<feature type="domain" description="BART" evidence="11">
    <location>
        <begin position="5"/>
        <end position="117"/>
    </location>
</feature>
<evidence type="ECO:0000259" key="11">
    <source>
        <dbReference type="Pfam" id="PF11527"/>
    </source>
</evidence>
<feature type="region of interest" description="Disordered" evidence="10">
    <location>
        <begin position="281"/>
        <end position="310"/>
    </location>
</feature>
<comment type="similarity">
    <text evidence="3">Belongs to the CFAP36 family.</text>
</comment>
<name>A0A8C5Q8F1_9ANUR</name>
<evidence type="ECO:0000256" key="3">
    <source>
        <dbReference type="ARBA" id="ARBA00007460"/>
    </source>
</evidence>